<dbReference type="Proteomes" id="UP000836402">
    <property type="component" value="Unassembled WGS sequence"/>
</dbReference>
<dbReference type="EMBL" id="LWDD02001312">
    <property type="protein sequence ID" value="KAE8249489.1"/>
    <property type="molecule type" value="Genomic_DNA"/>
</dbReference>
<name>A0A177URM5_9BASI</name>
<accession>A0A177URM5</accession>
<dbReference type="Proteomes" id="UP000077671">
    <property type="component" value="Unassembled WGS sequence"/>
</dbReference>
<evidence type="ECO:0000313" key="5">
    <source>
        <dbReference type="Proteomes" id="UP000836402"/>
    </source>
</evidence>
<sequence length="106" mass="11751">MPSTFSCCPRSLTHPAGITFLDQSQRVSRTELERRDARWRALRDRAHARAWAEDATLVGSLRSYGDSGSMHHRGVGGTGRAGGSRARPRRLTLAAFKKLMDALRSD</sequence>
<reference evidence="3" key="2">
    <citation type="journal article" date="2019" name="IMA Fungus">
        <title>Genome sequencing and comparison of five Tilletia species to identify candidate genes for the detection of regulated species infecting wheat.</title>
        <authorList>
            <person name="Nguyen H.D.T."/>
            <person name="Sultana T."/>
            <person name="Kesanakurti P."/>
            <person name="Hambleton S."/>
        </authorList>
    </citation>
    <scope>NUCLEOTIDE SEQUENCE</scope>
    <source>
        <strain evidence="3">DAOMC 238032</strain>
    </source>
</reference>
<comment type="caution">
    <text evidence="3">The sequence shown here is derived from an EMBL/GenBank/DDBJ whole genome shotgun (WGS) entry which is preliminary data.</text>
</comment>
<protein>
    <submittedName>
        <fullName evidence="3">Uncharacterized protein</fullName>
    </submittedName>
</protein>
<keyword evidence="5" id="KW-1185">Reference proteome</keyword>
<evidence type="ECO:0000313" key="4">
    <source>
        <dbReference type="Proteomes" id="UP000077671"/>
    </source>
</evidence>
<evidence type="ECO:0000256" key="1">
    <source>
        <dbReference type="SAM" id="MobiDB-lite"/>
    </source>
</evidence>
<gene>
    <name evidence="3" type="ORF">A4X03_0g6600</name>
    <name evidence="2" type="ORF">JKIAZH3_G5908</name>
</gene>
<dbReference type="AlphaFoldDB" id="A0A177URM5"/>
<reference evidence="2" key="3">
    <citation type="submission" date="2020-10" db="EMBL/GenBank/DDBJ databases">
        <authorList>
            <person name="Sedaghatjoo S."/>
        </authorList>
    </citation>
    <scope>NUCLEOTIDE SEQUENCE</scope>
    <source>
        <strain evidence="2">AZH3</strain>
    </source>
</reference>
<proteinExistence type="predicted"/>
<feature type="region of interest" description="Disordered" evidence="1">
    <location>
        <begin position="66"/>
        <end position="88"/>
    </location>
</feature>
<evidence type="ECO:0000313" key="2">
    <source>
        <dbReference type="EMBL" id="CAD6923113.1"/>
    </source>
</evidence>
<dbReference type="EMBL" id="CAJHJG010002777">
    <property type="protein sequence ID" value="CAD6923113.1"/>
    <property type="molecule type" value="Genomic_DNA"/>
</dbReference>
<reference evidence="3" key="1">
    <citation type="submission" date="2016-04" db="EMBL/GenBank/DDBJ databases">
        <authorList>
            <person name="Nguyen H.D."/>
            <person name="Kesanakurti P."/>
            <person name="Cullis J."/>
            <person name="Levesque C.A."/>
            <person name="Hambleton S."/>
        </authorList>
    </citation>
    <scope>NUCLEOTIDE SEQUENCE</scope>
    <source>
        <strain evidence="3">DAOMC 238032</strain>
    </source>
</reference>
<organism evidence="3 4">
    <name type="scientific">Tilletia caries</name>
    <name type="common">wheat bunt fungus</name>
    <dbReference type="NCBI Taxonomy" id="13290"/>
    <lineage>
        <taxon>Eukaryota</taxon>
        <taxon>Fungi</taxon>
        <taxon>Dikarya</taxon>
        <taxon>Basidiomycota</taxon>
        <taxon>Ustilaginomycotina</taxon>
        <taxon>Exobasidiomycetes</taxon>
        <taxon>Tilletiales</taxon>
        <taxon>Tilletiaceae</taxon>
        <taxon>Tilletia</taxon>
    </lineage>
</organism>
<evidence type="ECO:0000313" key="3">
    <source>
        <dbReference type="EMBL" id="KAE8249489.1"/>
    </source>
</evidence>